<dbReference type="RefSeq" id="XP_025346605.1">
    <property type="nucleotide sequence ID" value="XM_025492916.1"/>
</dbReference>
<keyword evidence="1" id="KW-0732">Signal</keyword>
<dbReference type="AlphaFoldDB" id="A0A316U8Y2"/>
<sequence>MQGGHDTWVCLASLPAAALVSAYTPAHLTSVGDPEHTRPALDKVSDESSLHSPLITIAASTLSSRGTPAAATCNRDWRRSDISIEAV</sequence>
<evidence type="ECO:0000313" key="3">
    <source>
        <dbReference type="Proteomes" id="UP000245942"/>
    </source>
</evidence>
<organism evidence="2 3">
    <name type="scientific">Pseudomicrostroma glucosiphilum</name>
    <dbReference type="NCBI Taxonomy" id="1684307"/>
    <lineage>
        <taxon>Eukaryota</taxon>
        <taxon>Fungi</taxon>
        <taxon>Dikarya</taxon>
        <taxon>Basidiomycota</taxon>
        <taxon>Ustilaginomycotina</taxon>
        <taxon>Exobasidiomycetes</taxon>
        <taxon>Microstromatales</taxon>
        <taxon>Microstromatales incertae sedis</taxon>
        <taxon>Pseudomicrostroma</taxon>
    </lineage>
</organism>
<feature type="signal peptide" evidence="1">
    <location>
        <begin position="1"/>
        <end position="22"/>
    </location>
</feature>
<gene>
    <name evidence="2" type="ORF">BCV69DRAFT_284075</name>
</gene>
<evidence type="ECO:0000313" key="2">
    <source>
        <dbReference type="EMBL" id="PWN19445.1"/>
    </source>
</evidence>
<keyword evidence="3" id="KW-1185">Reference proteome</keyword>
<protein>
    <recommendedName>
        <fullName evidence="4">Secreted protein</fullName>
    </recommendedName>
</protein>
<proteinExistence type="predicted"/>
<accession>A0A316U8Y2</accession>
<reference evidence="2 3" key="1">
    <citation type="journal article" date="2018" name="Mol. Biol. Evol.">
        <title>Broad Genomic Sampling Reveals a Smut Pathogenic Ancestry of the Fungal Clade Ustilaginomycotina.</title>
        <authorList>
            <person name="Kijpornyongpan T."/>
            <person name="Mondo S.J."/>
            <person name="Barry K."/>
            <person name="Sandor L."/>
            <person name="Lee J."/>
            <person name="Lipzen A."/>
            <person name="Pangilinan J."/>
            <person name="LaButti K."/>
            <person name="Hainaut M."/>
            <person name="Henrissat B."/>
            <person name="Grigoriev I.V."/>
            <person name="Spatafora J.W."/>
            <person name="Aime M.C."/>
        </authorList>
    </citation>
    <scope>NUCLEOTIDE SEQUENCE [LARGE SCALE GENOMIC DNA]</scope>
    <source>
        <strain evidence="2 3">MCA 4718</strain>
    </source>
</reference>
<evidence type="ECO:0000256" key="1">
    <source>
        <dbReference type="SAM" id="SignalP"/>
    </source>
</evidence>
<dbReference type="EMBL" id="KZ819331">
    <property type="protein sequence ID" value="PWN19445.1"/>
    <property type="molecule type" value="Genomic_DNA"/>
</dbReference>
<name>A0A316U8Y2_9BASI</name>
<feature type="chain" id="PRO_5016259444" description="Secreted protein" evidence="1">
    <location>
        <begin position="23"/>
        <end position="87"/>
    </location>
</feature>
<evidence type="ECO:0008006" key="4">
    <source>
        <dbReference type="Google" id="ProtNLM"/>
    </source>
</evidence>
<dbReference type="Proteomes" id="UP000245942">
    <property type="component" value="Unassembled WGS sequence"/>
</dbReference>
<dbReference type="GeneID" id="37014650"/>